<keyword evidence="4" id="KW-0067">ATP-binding</keyword>
<evidence type="ECO:0000313" key="7">
    <source>
        <dbReference type="EMBL" id="KOR88314.1"/>
    </source>
</evidence>
<comment type="caution">
    <text evidence="7">The sequence shown here is derived from an EMBL/GenBank/DDBJ whole genome shotgun (WGS) entry which is preliminary data.</text>
</comment>
<sequence length="254" mass="29194">MDTQMVLDQTVELFKEELHDNLIGIYLHGSLAMGCFHPEGSDIDLIIVAAEKLSHDHMRRLVEKIMALEDTMANRQGLELSLVLESSLKELVYPPLFELHYSAFHRERYLTDDHYICGGFADADLVAHYTVIYHRGIVLYGKPIREVFMPVDRQHYVQAILNDVEHAVQDIAGSPTYYTLNLCRVLYYLKENVVSSKKEGGEWGLCVLPSEYHSIIERALDAYRQGDQSHVDSVPDELIPFAKYMLEEIHRVLD</sequence>
<keyword evidence="4" id="KW-0548">Nucleotidyltransferase</keyword>
<dbReference type="CDD" id="cd05403">
    <property type="entry name" value="NT_KNTase_like"/>
    <property type="match status" value="1"/>
</dbReference>
<feature type="domain" description="Polymerase beta nucleotidyltransferase" evidence="6">
    <location>
        <begin position="19"/>
        <end position="68"/>
    </location>
</feature>
<dbReference type="OrthoDB" id="5643411at2"/>
<keyword evidence="1 4" id="KW-0808">Transferase</keyword>
<dbReference type="GO" id="GO:0005524">
    <property type="term" value="F:ATP binding"/>
    <property type="evidence" value="ECO:0007669"/>
    <property type="project" value="UniProtKB-KW"/>
</dbReference>
<proteinExistence type="predicted"/>
<dbReference type="InterPro" id="IPR025184">
    <property type="entry name" value="AadA_C"/>
</dbReference>
<accession>A0A0M1P2M8</accession>
<dbReference type="GO" id="GO:0046677">
    <property type="term" value="P:response to antibiotic"/>
    <property type="evidence" value="ECO:0007669"/>
    <property type="project" value="UniProtKB-KW"/>
</dbReference>
<dbReference type="SUPFAM" id="SSF81301">
    <property type="entry name" value="Nucleotidyltransferase"/>
    <property type="match status" value="1"/>
</dbReference>
<gene>
    <name evidence="7" type="ORF">AM231_03585</name>
</gene>
<dbReference type="EMBL" id="LIUT01000001">
    <property type="protein sequence ID" value="KOR88314.1"/>
    <property type="molecule type" value="Genomic_DNA"/>
</dbReference>
<dbReference type="InterPro" id="IPR024172">
    <property type="entry name" value="AadA/Aad9"/>
</dbReference>
<dbReference type="AlphaFoldDB" id="A0A0M1P2M8"/>
<dbReference type="InterPro" id="IPR043519">
    <property type="entry name" value="NT_sf"/>
</dbReference>
<dbReference type="GO" id="GO:0070566">
    <property type="term" value="F:adenylyltransferase activity"/>
    <property type="evidence" value="ECO:0007669"/>
    <property type="project" value="InterPro"/>
</dbReference>
<dbReference type="Pfam" id="PF18765">
    <property type="entry name" value="Polbeta"/>
    <property type="match status" value="1"/>
</dbReference>
<name>A0A0M1P2M8_9BACL</name>
<keyword evidence="2 4" id="KW-0046">Antibiotic resistance</keyword>
<feature type="domain" description="Adenylyltransferase AadA C-terminal" evidence="5">
    <location>
        <begin position="146"/>
        <end position="247"/>
    </location>
</feature>
<organism evidence="7 8">
    <name type="scientific">Paenibacillus solani</name>
    <dbReference type="NCBI Taxonomy" id="1705565"/>
    <lineage>
        <taxon>Bacteria</taxon>
        <taxon>Bacillati</taxon>
        <taxon>Bacillota</taxon>
        <taxon>Bacilli</taxon>
        <taxon>Bacillales</taxon>
        <taxon>Paenibacillaceae</taxon>
        <taxon>Paenibacillus</taxon>
    </lineage>
</organism>
<dbReference type="PIRSF" id="PIRSF000819">
    <property type="entry name" value="Streptomycin_3-adenylyltransf"/>
    <property type="match status" value="1"/>
</dbReference>
<dbReference type="InterPro" id="IPR041633">
    <property type="entry name" value="Polbeta"/>
</dbReference>
<evidence type="ECO:0000259" key="6">
    <source>
        <dbReference type="Pfam" id="PF18765"/>
    </source>
</evidence>
<evidence type="ECO:0000313" key="8">
    <source>
        <dbReference type="Proteomes" id="UP000036932"/>
    </source>
</evidence>
<dbReference type="Pfam" id="PF13427">
    <property type="entry name" value="AadA_C"/>
    <property type="match status" value="1"/>
</dbReference>
<evidence type="ECO:0000256" key="1">
    <source>
        <dbReference type="ARBA" id="ARBA00022679"/>
    </source>
</evidence>
<comment type="catalytic activity">
    <reaction evidence="3 4">
        <text>spectinomycin + ATP = 9-O-adenylylspectinomycin + diphosphate</text>
        <dbReference type="Rhea" id="RHEA:63228"/>
        <dbReference type="ChEBI" id="CHEBI:30616"/>
        <dbReference type="ChEBI" id="CHEBI:33019"/>
        <dbReference type="ChEBI" id="CHEBI:146260"/>
        <dbReference type="ChEBI" id="CHEBI:146261"/>
    </reaction>
</comment>
<keyword evidence="4" id="KW-0547">Nucleotide-binding</keyword>
<evidence type="ECO:0000256" key="3">
    <source>
        <dbReference type="ARBA" id="ARBA00047831"/>
    </source>
</evidence>
<evidence type="ECO:0000259" key="5">
    <source>
        <dbReference type="Pfam" id="PF13427"/>
    </source>
</evidence>
<dbReference type="Proteomes" id="UP000036932">
    <property type="component" value="Unassembled WGS sequence"/>
</dbReference>
<dbReference type="Gene3D" id="3.30.460.10">
    <property type="entry name" value="Beta Polymerase, domain 2"/>
    <property type="match status" value="1"/>
</dbReference>
<evidence type="ECO:0000256" key="4">
    <source>
        <dbReference type="PIRNR" id="PIRNR000819"/>
    </source>
</evidence>
<evidence type="ECO:0000256" key="2">
    <source>
        <dbReference type="ARBA" id="ARBA00023251"/>
    </source>
</evidence>
<reference evidence="8" key="1">
    <citation type="submission" date="2015-08" db="EMBL/GenBank/DDBJ databases">
        <title>Genome sequencing project for genomic taxonomy and phylogenomics of Bacillus-like bacteria.</title>
        <authorList>
            <person name="Liu B."/>
            <person name="Wang J."/>
            <person name="Zhu Y."/>
            <person name="Liu G."/>
            <person name="Chen Q."/>
            <person name="Chen Z."/>
            <person name="Lan J."/>
            <person name="Che J."/>
            <person name="Ge C."/>
            <person name="Shi H."/>
            <person name="Pan Z."/>
            <person name="Liu X."/>
        </authorList>
    </citation>
    <scope>NUCLEOTIDE SEQUENCE [LARGE SCALE GENOMIC DNA]</scope>
    <source>
        <strain evidence="8">FJAT-22460</strain>
    </source>
</reference>
<keyword evidence="8" id="KW-1185">Reference proteome</keyword>
<dbReference type="PATRIC" id="fig|1705565.3.peg.2591"/>
<protein>
    <recommendedName>
        <fullName evidence="4">Spectinomycin 9-adenylyltransferase</fullName>
    </recommendedName>
</protein>
<dbReference type="RefSeq" id="WP_054401369.1">
    <property type="nucleotide sequence ID" value="NZ_LIUT01000001.1"/>
</dbReference>